<gene>
    <name evidence="4" type="ORF">FRC98_11255</name>
</gene>
<dbReference type="AlphaFoldDB" id="A0A5C6X672"/>
<reference evidence="4 5" key="1">
    <citation type="submission" date="2019-08" db="EMBL/GenBank/DDBJ databases">
        <title>Bradymonadales sp. TMQ4.</title>
        <authorList>
            <person name="Liang Q."/>
        </authorList>
    </citation>
    <scope>NUCLEOTIDE SEQUENCE [LARGE SCALE GENOMIC DNA]</scope>
    <source>
        <strain evidence="4 5">TMQ4</strain>
    </source>
</reference>
<name>A0A5C6X672_9DELT</name>
<dbReference type="InterPro" id="IPR036465">
    <property type="entry name" value="vWFA_dom_sf"/>
</dbReference>
<feature type="chain" id="PRO_5022725406" evidence="2">
    <location>
        <begin position="30"/>
        <end position="608"/>
    </location>
</feature>
<evidence type="ECO:0000256" key="2">
    <source>
        <dbReference type="SAM" id="SignalP"/>
    </source>
</evidence>
<dbReference type="SUPFAM" id="SSF52317">
    <property type="entry name" value="Class I glutamine amidotransferase-like"/>
    <property type="match status" value="1"/>
</dbReference>
<dbReference type="PANTHER" id="PTHR10579">
    <property type="entry name" value="CALCIUM-ACTIVATED CHLORIDE CHANNEL REGULATOR"/>
    <property type="match status" value="1"/>
</dbReference>
<evidence type="ECO:0000256" key="1">
    <source>
        <dbReference type="SAM" id="MobiDB-lite"/>
    </source>
</evidence>
<feature type="compositionally biased region" description="Gly residues" evidence="1">
    <location>
        <begin position="51"/>
        <end position="65"/>
    </location>
</feature>
<dbReference type="EMBL" id="VOSM01000004">
    <property type="protein sequence ID" value="TXD37300.1"/>
    <property type="molecule type" value="Genomic_DNA"/>
</dbReference>
<evidence type="ECO:0000259" key="3">
    <source>
        <dbReference type="PROSITE" id="PS50234"/>
    </source>
</evidence>
<dbReference type="Gene3D" id="3.40.50.410">
    <property type="entry name" value="von Willebrand factor, type A domain"/>
    <property type="match status" value="1"/>
</dbReference>
<dbReference type="Gene3D" id="3.40.50.880">
    <property type="match status" value="1"/>
</dbReference>
<dbReference type="OrthoDB" id="5526347at2"/>
<dbReference type="SMART" id="SM00327">
    <property type="entry name" value="VWA"/>
    <property type="match status" value="1"/>
</dbReference>
<feature type="region of interest" description="Disordered" evidence="1">
    <location>
        <begin position="47"/>
        <end position="74"/>
    </location>
</feature>
<dbReference type="Pfam" id="PF13519">
    <property type="entry name" value="VWA_2"/>
    <property type="match status" value="1"/>
</dbReference>
<dbReference type="PANTHER" id="PTHR10579:SF43">
    <property type="entry name" value="ZINC FINGER (C3HC4-TYPE RING FINGER) FAMILY PROTEIN"/>
    <property type="match status" value="1"/>
</dbReference>
<keyword evidence="2" id="KW-0732">Signal</keyword>
<proteinExistence type="predicted"/>
<dbReference type="Proteomes" id="UP000321412">
    <property type="component" value="Unassembled WGS sequence"/>
</dbReference>
<keyword evidence="5" id="KW-1185">Reference proteome</keyword>
<comment type="caution">
    <text evidence="4">The sequence shown here is derived from an EMBL/GenBank/DDBJ whole genome shotgun (WGS) entry which is preliminary data.</text>
</comment>
<evidence type="ECO:0000313" key="5">
    <source>
        <dbReference type="Proteomes" id="UP000321412"/>
    </source>
</evidence>
<feature type="domain" description="VWFA" evidence="3">
    <location>
        <begin position="131"/>
        <end position="337"/>
    </location>
</feature>
<sequence>MPYSHTTRARHVRPLLFLAAAALSLPACNFFEDPNFVEAEPGVLLQRVRGGNNGNGQGNGNGQNQGGESSEDGETYVGLDFVTTGPDGQPVGCSESDPEVAIELSFEGPDSGFEAVDTSTIAACGQTGAADVVLVVDNSGSQESVLQRTEESARSFAAQVLAAGGRVGIVRVSTHSRVLTELTDDQAIIDAAIDQLFVENGWTSLYDGIRMGNEVLGRALGTAAAEAHEDLDDFCQARRPFAVVAFTDGRDNNSSDEELATPESDGIDTTLNELFDLNIDGIRTPVYTVGLGLEPDHEKLTQLAQATGGTHLESFGEGALNISLGAIAEYPYATHRVCAQTSRKGCGVAWARVFYGGNGASDSFYEDGEVREVHIPCPHAAPAGRSVGILLKLSHPSIERATAARIARNAVSWATPVFSPRVLVVRDRAHNEHYADDPLFITELLEEGGFDVTFINEPNGGLSNGILKDYDVVWFSNPDQPLSRKNTLLSLLKFAGDGGGVILSGDDMTYSRFQSFPMTNLLHLEHESKGAYTCEQYTDRDEGGQWQVSLNATDHPVLAGVSQTSFAYGYSLDHATALDRGEEVLASATFTDGTCEKTVPVIVAFSAN</sequence>
<dbReference type="PROSITE" id="PS50234">
    <property type="entry name" value="VWFA"/>
    <property type="match status" value="1"/>
</dbReference>
<accession>A0A5C6X672</accession>
<feature type="signal peptide" evidence="2">
    <location>
        <begin position="1"/>
        <end position="29"/>
    </location>
</feature>
<dbReference type="InterPro" id="IPR029062">
    <property type="entry name" value="Class_I_gatase-like"/>
</dbReference>
<organism evidence="4 5">
    <name type="scientific">Lujinxingia vulgaris</name>
    <dbReference type="NCBI Taxonomy" id="2600176"/>
    <lineage>
        <taxon>Bacteria</taxon>
        <taxon>Deltaproteobacteria</taxon>
        <taxon>Bradymonadales</taxon>
        <taxon>Lujinxingiaceae</taxon>
        <taxon>Lujinxingia</taxon>
    </lineage>
</organism>
<protein>
    <submittedName>
        <fullName evidence="4">VWA domain-containing protein</fullName>
    </submittedName>
</protein>
<evidence type="ECO:0000313" key="4">
    <source>
        <dbReference type="EMBL" id="TXD37300.1"/>
    </source>
</evidence>
<dbReference type="RefSeq" id="WP_146981507.1">
    <property type="nucleotide sequence ID" value="NZ_VOSM01000004.1"/>
</dbReference>
<dbReference type="InterPro" id="IPR002035">
    <property type="entry name" value="VWF_A"/>
</dbReference>
<dbReference type="SUPFAM" id="SSF53300">
    <property type="entry name" value="vWA-like"/>
    <property type="match status" value="1"/>
</dbReference>
<dbReference type="InterPro" id="IPR051266">
    <property type="entry name" value="CLCR"/>
</dbReference>
<dbReference type="CDD" id="cd00198">
    <property type="entry name" value="vWFA"/>
    <property type="match status" value="1"/>
</dbReference>